<evidence type="ECO:0000259" key="1">
    <source>
        <dbReference type="PROSITE" id="PS51186"/>
    </source>
</evidence>
<gene>
    <name evidence="2" type="ORF">SAMN05216289_11325</name>
</gene>
<keyword evidence="2" id="KW-0808">Transferase</keyword>
<dbReference type="Proteomes" id="UP000198575">
    <property type="component" value="Unassembled WGS sequence"/>
</dbReference>
<dbReference type="RefSeq" id="WP_245778884.1">
    <property type="nucleotide sequence ID" value="NZ_FOVF01000013.1"/>
</dbReference>
<dbReference type="STRING" id="578942.SAMN05216289_11325"/>
<dbReference type="Gene3D" id="3.40.630.30">
    <property type="match status" value="1"/>
</dbReference>
<dbReference type="GO" id="GO:0016747">
    <property type="term" value="F:acyltransferase activity, transferring groups other than amino-acyl groups"/>
    <property type="evidence" value="ECO:0007669"/>
    <property type="project" value="InterPro"/>
</dbReference>
<dbReference type="Pfam" id="PF13302">
    <property type="entry name" value="Acetyltransf_3"/>
    <property type="match status" value="1"/>
</dbReference>
<accession>A0A1I4XXV9</accession>
<feature type="domain" description="N-acetyltransferase" evidence="1">
    <location>
        <begin position="9"/>
        <end position="161"/>
    </location>
</feature>
<dbReference type="PROSITE" id="PS51186">
    <property type="entry name" value="GNAT"/>
    <property type="match status" value="1"/>
</dbReference>
<dbReference type="SUPFAM" id="SSF55729">
    <property type="entry name" value="Acyl-CoA N-acyltransferases (Nat)"/>
    <property type="match status" value="1"/>
</dbReference>
<dbReference type="InterPro" id="IPR000182">
    <property type="entry name" value="GNAT_dom"/>
</dbReference>
<name>A0A1I4XXV9_9GAMM</name>
<evidence type="ECO:0000313" key="2">
    <source>
        <dbReference type="EMBL" id="SFN30645.1"/>
    </source>
</evidence>
<dbReference type="PANTHER" id="PTHR43792">
    <property type="entry name" value="GNAT FAMILY, PUTATIVE (AFU_ORTHOLOGUE AFUA_3G00765)-RELATED-RELATED"/>
    <property type="match status" value="1"/>
</dbReference>
<dbReference type="InterPro" id="IPR051531">
    <property type="entry name" value="N-acetyltransferase"/>
</dbReference>
<keyword evidence="3" id="KW-1185">Reference proteome</keyword>
<dbReference type="PANTHER" id="PTHR43792:SF1">
    <property type="entry name" value="N-ACETYLTRANSFERASE DOMAIN-CONTAINING PROTEIN"/>
    <property type="match status" value="1"/>
</dbReference>
<protein>
    <submittedName>
        <fullName evidence="2">Protein N-acetyltransferase, RimJ/RimL family</fullName>
    </submittedName>
</protein>
<reference evidence="2 3" key="1">
    <citation type="submission" date="2016-10" db="EMBL/GenBank/DDBJ databases">
        <authorList>
            <person name="de Groot N.N."/>
        </authorList>
    </citation>
    <scope>NUCLEOTIDE SEQUENCE [LARGE SCALE GENOMIC DNA]</scope>
    <source>
        <strain evidence="2 3">CGMCC 1.7659</strain>
    </source>
</reference>
<dbReference type="InterPro" id="IPR016181">
    <property type="entry name" value="Acyl_CoA_acyltransferase"/>
</dbReference>
<dbReference type="EMBL" id="FOVF01000013">
    <property type="protein sequence ID" value="SFN30645.1"/>
    <property type="molecule type" value="Genomic_DNA"/>
</dbReference>
<dbReference type="AlphaFoldDB" id="A0A1I4XXV9"/>
<proteinExistence type="predicted"/>
<organism evidence="2 3">
    <name type="scientific">Dokdonella immobilis</name>
    <dbReference type="NCBI Taxonomy" id="578942"/>
    <lineage>
        <taxon>Bacteria</taxon>
        <taxon>Pseudomonadati</taxon>
        <taxon>Pseudomonadota</taxon>
        <taxon>Gammaproteobacteria</taxon>
        <taxon>Lysobacterales</taxon>
        <taxon>Rhodanobacteraceae</taxon>
        <taxon>Dokdonella</taxon>
    </lineage>
</organism>
<sequence length="178" mass="19897">MRHIETDRLILRPTAAEDFEAWARFAADPEVMRHLGGVQPRSTAWRGFIAMAGAWQIQGFAMFSVIEKSSGHWLGRIGPWMPEGWPGTEVGWGLLREAWGRGYAVEAATAAIDWSFQHLGWSEVIHTISPENAGSKGVAARLGSRYLRMGRLPAPIEIDVEVWGQSREQWQSKRSAGK</sequence>
<evidence type="ECO:0000313" key="3">
    <source>
        <dbReference type="Proteomes" id="UP000198575"/>
    </source>
</evidence>